<name>A0A069QMN6_HOYLO</name>
<proteinExistence type="predicted"/>
<dbReference type="AlphaFoldDB" id="A0A069QMN6"/>
<dbReference type="Proteomes" id="UP000027442">
    <property type="component" value="Unassembled WGS sequence"/>
</dbReference>
<keyword evidence="2" id="KW-1185">Reference proteome</keyword>
<organism evidence="1 2">
    <name type="scientific">Hoylesella loescheii DSM 19665 = JCM 12249 = ATCC 15930</name>
    <dbReference type="NCBI Taxonomy" id="1122985"/>
    <lineage>
        <taxon>Bacteria</taxon>
        <taxon>Pseudomonadati</taxon>
        <taxon>Bacteroidota</taxon>
        <taxon>Bacteroidia</taxon>
        <taxon>Bacteroidales</taxon>
        <taxon>Prevotellaceae</taxon>
        <taxon>Hoylesella</taxon>
    </lineage>
</organism>
<gene>
    <name evidence="1" type="ORF">HMPREF1991_02854</name>
</gene>
<sequence>MMHYYINHGVKYVLDACSMLSGMLFQLIWKPVPAKLEQGSILAGTRRELKKLTTSAYRVGNERWRLEVARVRWLW</sequence>
<reference evidence="1 2" key="1">
    <citation type="submission" date="2013-08" db="EMBL/GenBank/DDBJ databases">
        <authorList>
            <person name="Weinstock G."/>
            <person name="Sodergren E."/>
            <person name="Wylie T."/>
            <person name="Fulton L."/>
            <person name="Fulton R."/>
            <person name="Fronick C."/>
            <person name="O'Laughlin M."/>
            <person name="Godfrey J."/>
            <person name="Miner T."/>
            <person name="Herter B."/>
            <person name="Appelbaum E."/>
            <person name="Cordes M."/>
            <person name="Lek S."/>
            <person name="Wollam A."/>
            <person name="Pepin K.H."/>
            <person name="Palsikar V.B."/>
            <person name="Mitreva M."/>
            <person name="Wilson R.K."/>
        </authorList>
    </citation>
    <scope>NUCLEOTIDE SEQUENCE [LARGE SCALE GENOMIC DNA]</scope>
    <source>
        <strain evidence="1 2">ATCC 15930</strain>
    </source>
</reference>
<dbReference type="HOGENOM" id="CLU_201200_0_0_10"/>
<evidence type="ECO:0000313" key="2">
    <source>
        <dbReference type="Proteomes" id="UP000027442"/>
    </source>
</evidence>
<accession>A0A069QMN6</accession>
<protein>
    <submittedName>
        <fullName evidence="1">Uncharacterized protein</fullName>
    </submittedName>
</protein>
<dbReference type="RefSeq" id="WP_018967168.1">
    <property type="nucleotide sequence ID" value="NZ_KB899213.1"/>
</dbReference>
<comment type="caution">
    <text evidence="1">The sequence shown here is derived from an EMBL/GenBank/DDBJ whole genome shotgun (WGS) entry which is preliminary data.</text>
</comment>
<evidence type="ECO:0000313" key="1">
    <source>
        <dbReference type="EMBL" id="KDR51091.1"/>
    </source>
</evidence>
<dbReference type="EMBL" id="JNGW01000122">
    <property type="protein sequence ID" value="KDR51091.1"/>
    <property type="molecule type" value="Genomic_DNA"/>
</dbReference>